<dbReference type="AlphaFoldDB" id="A0AAV6VHW7"/>
<evidence type="ECO:0000313" key="3">
    <source>
        <dbReference type="Proteomes" id="UP000827092"/>
    </source>
</evidence>
<keyword evidence="3" id="KW-1185">Reference proteome</keyword>
<dbReference type="EMBL" id="JAFNEN010000071">
    <property type="protein sequence ID" value="KAG8196380.1"/>
    <property type="molecule type" value="Genomic_DNA"/>
</dbReference>
<organism evidence="2 3">
    <name type="scientific">Oedothorax gibbosus</name>
    <dbReference type="NCBI Taxonomy" id="931172"/>
    <lineage>
        <taxon>Eukaryota</taxon>
        <taxon>Metazoa</taxon>
        <taxon>Ecdysozoa</taxon>
        <taxon>Arthropoda</taxon>
        <taxon>Chelicerata</taxon>
        <taxon>Arachnida</taxon>
        <taxon>Araneae</taxon>
        <taxon>Araneomorphae</taxon>
        <taxon>Entelegynae</taxon>
        <taxon>Araneoidea</taxon>
        <taxon>Linyphiidae</taxon>
        <taxon>Erigoninae</taxon>
        <taxon>Oedothorax</taxon>
    </lineage>
</organism>
<proteinExistence type="inferred from homology"/>
<accession>A0AAV6VHW7</accession>
<dbReference type="Pfam" id="PF10494">
    <property type="entry name" value="Stk19"/>
    <property type="match status" value="1"/>
</dbReference>
<evidence type="ECO:0008006" key="4">
    <source>
        <dbReference type="Google" id="ProtNLM"/>
    </source>
</evidence>
<evidence type="ECO:0000313" key="2">
    <source>
        <dbReference type="EMBL" id="KAG8196380.1"/>
    </source>
</evidence>
<protein>
    <recommendedName>
        <fullName evidence="4">Serine/threonine-protein kinase 19</fullName>
    </recommendedName>
</protein>
<evidence type="ECO:0000256" key="1">
    <source>
        <dbReference type="ARBA" id="ARBA00093458"/>
    </source>
</evidence>
<dbReference type="PANTHER" id="PTHR15243:SF0">
    <property type="entry name" value="SERINE_THREONINE-PROTEIN KINASE 19"/>
    <property type="match status" value="1"/>
</dbReference>
<comment type="similarity">
    <text evidence="1">Belongs to the STK19 family.</text>
</comment>
<dbReference type="PANTHER" id="PTHR15243">
    <property type="entry name" value="SERINE/THREONINE-PROTEIN KINASE 19"/>
    <property type="match status" value="1"/>
</dbReference>
<gene>
    <name evidence="2" type="ORF">JTE90_009596</name>
</gene>
<dbReference type="InterPro" id="IPR018865">
    <property type="entry name" value="STK19-like"/>
</dbReference>
<name>A0AAV6VHW7_9ARAC</name>
<dbReference type="GO" id="GO:0046579">
    <property type="term" value="P:positive regulation of Ras protein signal transduction"/>
    <property type="evidence" value="ECO:0007669"/>
    <property type="project" value="TreeGrafter"/>
</dbReference>
<dbReference type="Proteomes" id="UP000827092">
    <property type="component" value="Unassembled WGS sequence"/>
</dbReference>
<reference evidence="2 3" key="1">
    <citation type="journal article" date="2022" name="Nat. Ecol. Evol.">
        <title>A masculinizing supergene underlies an exaggerated male reproductive morph in a spider.</title>
        <authorList>
            <person name="Hendrickx F."/>
            <person name="De Corte Z."/>
            <person name="Sonet G."/>
            <person name="Van Belleghem S.M."/>
            <person name="Kostlbacher S."/>
            <person name="Vangestel C."/>
        </authorList>
    </citation>
    <scope>NUCLEOTIDE SEQUENCE [LARGE SCALE GENOMIC DNA]</scope>
    <source>
        <strain evidence="2">W744_W776</strain>
    </source>
</reference>
<sequence>MIRKRSLITDICDNKRKKLEPGHPKLNIKHRRSKKLPLDGLPTDTTGALSYLSSIFPSEKFTNRFPPIVMRHQVYAFVKSRTEVDKELYELRKKGEIRLFKLGGAEDQFAVVYTKDYKAYVESCSNSQRVANFLKNVVNVCPDFTYSRDNLKEEFGFKEDDIIELIHEGVLTRRDVGCYWLSIPRFGEFMKTFIYGRRAMLQHVRRTKYKEILQNELESRKLPKKALLGVLYHIYDIIGSDAVKCVETSTGVMLRLQLDLVR</sequence>
<comment type="caution">
    <text evidence="2">The sequence shown here is derived from an EMBL/GenBank/DDBJ whole genome shotgun (WGS) entry which is preliminary data.</text>
</comment>